<comment type="caution">
    <text evidence="1">The sequence shown here is derived from an EMBL/GenBank/DDBJ whole genome shotgun (WGS) entry which is preliminary data.</text>
</comment>
<organism evidence="1 2">
    <name type="scientific">Caerostris extrusa</name>
    <name type="common">Bark spider</name>
    <name type="synonym">Caerostris bankana</name>
    <dbReference type="NCBI Taxonomy" id="172846"/>
    <lineage>
        <taxon>Eukaryota</taxon>
        <taxon>Metazoa</taxon>
        <taxon>Ecdysozoa</taxon>
        <taxon>Arthropoda</taxon>
        <taxon>Chelicerata</taxon>
        <taxon>Arachnida</taxon>
        <taxon>Araneae</taxon>
        <taxon>Araneomorphae</taxon>
        <taxon>Entelegynae</taxon>
        <taxon>Araneoidea</taxon>
        <taxon>Araneidae</taxon>
        <taxon>Caerostris</taxon>
    </lineage>
</organism>
<reference evidence="1 2" key="1">
    <citation type="submission" date="2021-06" db="EMBL/GenBank/DDBJ databases">
        <title>Caerostris extrusa draft genome.</title>
        <authorList>
            <person name="Kono N."/>
            <person name="Arakawa K."/>
        </authorList>
    </citation>
    <scope>NUCLEOTIDE SEQUENCE [LARGE SCALE GENOMIC DNA]</scope>
</reference>
<sequence length="152" mass="17226">MGLKSREKGRYTLAIISEECPHHARTFRRFYQLLPLQQLVYRNRTTAQENAVKGSINLIGENNSKYFLLFSSAASPPIELQWADFTLNSAASPPIELQWAGFTLKEKPERENILPLGLDIILPLFRFLQRIPNIEKESSINPGPKFTLSGGP</sequence>
<keyword evidence="2" id="KW-1185">Reference proteome</keyword>
<dbReference type="AlphaFoldDB" id="A0AAV4SNN6"/>
<name>A0AAV4SNN6_CAEEX</name>
<dbReference type="EMBL" id="BPLR01009992">
    <property type="protein sequence ID" value="GIY35998.1"/>
    <property type="molecule type" value="Genomic_DNA"/>
</dbReference>
<gene>
    <name evidence="1" type="ORF">CEXT_293391</name>
</gene>
<accession>A0AAV4SNN6</accession>
<protein>
    <submittedName>
        <fullName evidence="1">Uncharacterized protein</fullName>
    </submittedName>
</protein>
<evidence type="ECO:0000313" key="1">
    <source>
        <dbReference type="EMBL" id="GIY35998.1"/>
    </source>
</evidence>
<evidence type="ECO:0000313" key="2">
    <source>
        <dbReference type="Proteomes" id="UP001054945"/>
    </source>
</evidence>
<dbReference type="Proteomes" id="UP001054945">
    <property type="component" value="Unassembled WGS sequence"/>
</dbReference>
<proteinExistence type="predicted"/>